<keyword evidence="6" id="KW-1185">Reference proteome</keyword>
<dbReference type="SUPFAM" id="SSF50978">
    <property type="entry name" value="WD40 repeat-like"/>
    <property type="match status" value="1"/>
</dbReference>
<feature type="domain" description="Ciliary BBSome complex subunit 2 middle region" evidence="2">
    <location>
        <begin position="163"/>
        <end position="256"/>
    </location>
</feature>
<evidence type="ECO:0008006" key="7">
    <source>
        <dbReference type="Google" id="ProtNLM"/>
    </source>
</evidence>
<organism evidence="5 6">
    <name type="scientific">Piromyces finnis</name>
    <dbReference type="NCBI Taxonomy" id="1754191"/>
    <lineage>
        <taxon>Eukaryota</taxon>
        <taxon>Fungi</taxon>
        <taxon>Fungi incertae sedis</taxon>
        <taxon>Chytridiomycota</taxon>
        <taxon>Chytridiomycota incertae sedis</taxon>
        <taxon>Neocallimastigomycetes</taxon>
        <taxon>Neocallimastigales</taxon>
        <taxon>Neocallimastigaceae</taxon>
        <taxon>Piromyces</taxon>
    </lineage>
</organism>
<dbReference type="InterPro" id="IPR029429">
    <property type="entry name" value="BBS2_Mid"/>
</dbReference>
<sequence>MLSKVFTEDFEIKIKKNLCCVGKFDGVNLSIVFVSLGGKIYKYSPYLRGSEDEFIELIDMEQEVTSIACNQLDPDINKDLLIIGTKNKLLLYDVENNSDLFYQEISDEITAVSSGYVSNSETPYILVGENCLVQGFDYHGDEVYWITTGDVVSNIVIEKNKKEPILYVSSEDSYIRCFKNDQMICEIPEQGLITHLCSLHHNTIGYSLENGEIGVYSNFKKIWSVRTKYTINSLIYPKKIANGLCIGYNNGLIEIRDIEDGKLLYSNTGITNTTTSHNPIAGFVYGDFSNNGEYSLIELSMDGKVTIYKKTINYDYNTDYQNKIYECTKRKQDLLLEYKTLKERSLTISSNAFVLSKDMILDSFATIEIIQEFVDNKNLIGQIVLLITPKENAIIEVVNVTSDVLFEDNTFTIFPKVTKMTPPYRIPLNFVHEIGGEILIRLLCQIQTKETNTNRVFLKKQIIPEFIMFKAVKNLEKEGKSNLKFTVNSKMTDIVWWIKTYFLIKDNDDLMESFNSIRGNFIYLLDGSEMSINAILTDNSNISITIFTENLEIAGRCFQHLISVLEPSDISVVLRNFPSEKQKLIEILSNIEEYNVNRMKLTSEIASLSDQLVKFFILAEDSKEINDIQNLRKGYHAINNLNSDIFLEYSKRTSNHEQLVNSLKEVNKIIHKAANLRFGKEKSTIIAEAREAIKNNTILTLTGLLFD</sequence>
<dbReference type="EMBL" id="MCFH01000035">
    <property type="protein sequence ID" value="ORX46466.1"/>
    <property type="molecule type" value="Genomic_DNA"/>
</dbReference>
<feature type="domain" description="Ciliary BBSome complex subunit 2 N-terminal" evidence="1">
    <location>
        <begin position="20"/>
        <end position="114"/>
    </location>
</feature>
<reference evidence="5 6" key="2">
    <citation type="submission" date="2016-08" db="EMBL/GenBank/DDBJ databases">
        <title>Pervasive Adenine N6-methylation of Active Genes in Fungi.</title>
        <authorList>
            <consortium name="DOE Joint Genome Institute"/>
            <person name="Mondo S.J."/>
            <person name="Dannebaum R.O."/>
            <person name="Kuo R.C."/>
            <person name="Labutti K."/>
            <person name="Haridas S."/>
            <person name="Kuo A."/>
            <person name="Salamov A."/>
            <person name="Ahrendt S.R."/>
            <person name="Lipzen A."/>
            <person name="Sullivan W."/>
            <person name="Andreopoulos W.B."/>
            <person name="Clum A."/>
            <person name="Lindquist E."/>
            <person name="Daum C."/>
            <person name="Ramamoorthy G.K."/>
            <person name="Gryganskyi A."/>
            <person name="Culley D."/>
            <person name="Magnuson J.K."/>
            <person name="James T.Y."/>
            <person name="O'Malley M.A."/>
            <person name="Stajich J.E."/>
            <person name="Spatafora J.W."/>
            <person name="Visel A."/>
            <person name="Grigoriev I.V."/>
        </authorList>
    </citation>
    <scope>NUCLEOTIDE SEQUENCE [LARGE SCALE GENOMIC DNA]</scope>
    <source>
        <strain evidence="6">finn</strain>
    </source>
</reference>
<evidence type="ECO:0000259" key="4">
    <source>
        <dbReference type="Pfam" id="PF23353"/>
    </source>
</evidence>
<dbReference type="PANTHER" id="PTHR32465:SF0">
    <property type="entry name" value="BARDET-BIEDL SYNDROME 2 PROTEIN"/>
    <property type="match status" value="1"/>
</dbReference>
<protein>
    <recommendedName>
        <fullName evidence="7">Bardet-Biedl syndrome 2 protein homolog</fullName>
    </recommendedName>
</protein>
<dbReference type="Pfam" id="PF14783">
    <property type="entry name" value="BBS2_Mid"/>
    <property type="match status" value="1"/>
</dbReference>
<gene>
    <name evidence="5" type="ORF">BCR36DRAFT_405737</name>
</gene>
<dbReference type="OrthoDB" id="2118026at2759"/>
<dbReference type="STRING" id="1754191.A0A1Y1V3M9"/>
<dbReference type="PANTHER" id="PTHR32465">
    <property type="entry name" value="BARDET-BIEDL SYNDROME 2 PROTEIN"/>
    <property type="match status" value="1"/>
</dbReference>
<proteinExistence type="predicted"/>
<feature type="domain" description="BBS2 hairpin" evidence="4">
    <location>
        <begin position="578"/>
        <end position="675"/>
    </location>
</feature>
<dbReference type="GO" id="GO:0034464">
    <property type="term" value="C:BBSome"/>
    <property type="evidence" value="ECO:0007669"/>
    <property type="project" value="InterPro"/>
</dbReference>
<evidence type="ECO:0000313" key="5">
    <source>
        <dbReference type="EMBL" id="ORX46466.1"/>
    </source>
</evidence>
<accession>A0A1Y1V3M9</accession>
<dbReference type="GO" id="GO:0031514">
    <property type="term" value="C:motile cilium"/>
    <property type="evidence" value="ECO:0007669"/>
    <property type="project" value="TreeGrafter"/>
</dbReference>
<dbReference type="InterPro" id="IPR055380">
    <property type="entry name" value="BBS2_hp_dom"/>
</dbReference>
<evidence type="ECO:0000259" key="2">
    <source>
        <dbReference type="Pfam" id="PF14783"/>
    </source>
</evidence>
<dbReference type="InterPro" id="IPR016616">
    <property type="entry name" value="Bardet-Biedl_syndrome_2_prot"/>
</dbReference>
<dbReference type="InterPro" id="IPR036322">
    <property type="entry name" value="WD40_repeat_dom_sf"/>
</dbReference>
<dbReference type="AlphaFoldDB" id="A0A1Y1V3M9"/>
<name>A0A1Y1V3M9_9FUNG</name>
<dbReference type="Pfam" id="PF23350">
    <property type="entry name" value="BBS2_pf"/>
    <property type="match status" value="1"/>
</dbReference>
<dbReference type="GO" id="GO:1905515">
    <property type="term" value="P:non-motile cilium assembly"/>
    <property type="evidence" value="ECO:0007669"/>
    <property type="project" value="InterPro"/>
</dbReference>
<evidence type="ECO:0000259" key="3">
    <source>
        <dbReference type="Pfam" id="PF23350"/>
    </source>
</evidence>
<reference evidence="5 6" key="1">
    <citation type="submission" date="2016-08" db="EMBL/GenBank/DDBJ databases">
        <title>Genomes of anaerobic fungi encode conserved fungal cellulosomes for biomass hydrolysis.</title>
        <authorList>
            <consortium name="DOE Joint Genome Institute"/>
            <person name="Haitjema C.H."/>
            <person name="Gilmore S.P."/>
            <person name="Henske J.K."/>
            <person name="Solomon K.V."/>
            <person name="De Groot R."/>
            <person name="Kuo A."/>
            <person name="Mondo S.J."/>
            <person name="Salamov A.A."/>
            <person name="Labutti K."/>
            <person name="Zhao Z."/>
            <person name="Chiniquy J."/>
            <person name="Barry K."/>
            <person name="Brewer H.M."/>
            <person name="Purvine S.O."/>
            <person name="Wright A.T."/>
            <person name="Boxma B."/>
            <person name="Van Alen T."/>
            <person name="Hackstein J.H."/>
            <person name="Baker S.E."/>
            <person name="Grigoriev I.V."/>
            <person name="O'Malley M.A."/>
        </authorList>
    </citation>
    <scope>NUCLEOTIDE SEQUENCE [LARGE SCALE GENOMIC DNA]</scope>
    <source>
        <strain evidence="6">finn</strain>
    </source>
</reference>
<feature type="domain" description="BBS2 platform" evidence="3">
    <location>
        <begin position="470"/>
        <end position="564"/>
    </location>
</feature>
<dbReference type="Pfam" id="PF14781">
    <property type="entry name" value="BBS2_N"/>
    <property type="match status" value="1"/>
</dbReference>
<dbReference type="GO" id="GO:0036064">
    <property type="term" value="C:ciliary basal body"/>
    <property type="evidence" value="ECO:0007669"/>
    <property type="project" value="TreeGrafter"/>
</dbReference>
<evidence type="ECO:0000259" key="1">
    <source>
        <dbReference type="Pfam" id="PF14781"/>
    </source>
</evidence>
<dbReference type="InterPro" id="IPR055379">
    <property type="entry name" value="BBS2_pf_dom"/>
</dbReference>
<dbReference type="GO" id="GO:0016020">
    <property type="term" value="C:membrane"/>
    <property type="evidence" value="ECO:0007669"/>
    <property type="project" value="TreeGrafter"/>
</dbReference>
<dbReference type="Pfam" id="PF23353">
    <property type="entry name" value="BBS2_hp"/>
    <property type="match status" value="1"/>
</dbReference>
<evidence type="ECO:0000313" key="6">
    <source>
        <dbReference type="Proteomes" id="UP000193719"/>
    </source>
</evidence>
<dbReference type="InterPro" id="IPR029430">
    <property type="entry name" value="BBS2_N"/>
</dbReference>
<comment type="caution">
    <text evidence="5">The sequence shown here is derived from an EMBL/GenBank/DDBJ whole genome shotgun (WGS) entry which is preliminary data.</text>
</comment>
<dbReference type="Proteomes" id="UP000193719">
    <property type="component" value="Unassembled WGS sequence"/>
</dbReference>